<keyword evidence="12" id="KW-1185">Reference proteome</keyword>
<evidence type="ECO:0000256" key="2">
    <source>
        <dbReference type="ARBA" id="ARBA00017703"/>
    </source>
</evidence>
<dbReference type="Gene3D" id="1.20.272.10">
    <property type="match status" value="1"/>
</dbReference>
<evidence type="ECO:0000313" key="12">
    <source>
        <dbReference type="Proteomes" id="UP000465601"/>
    </source>
</evidence>
<comment type="caution">
    <text evidence="11">The sequence shown here is derived from an EMBL/GenBank/DDBJ whole genome shotgun (WGS) entry which is preliminary data.</text>
</comment>
<evidence type="ECO:0000256" key="5">
    <source>
        <dbReference type="ARBA" id="ARBA00022705"/>
    </source>
</evidence>
<dbReference type="GO" id="GO:0003677">
    <property type="term" value="F:DNA binding"/>
    <property type="evidence" value="ECO:0007669"/>
    <property type="project" value="InterPro"/>
</dbReference>
<evidence type="ECO:0000313" key="11">
    <source>
        <dbReference type="EMBL" id="KAB3530734.1"/>
    </source>
</evidence>
<dbReference type="GO" id="GO:0009360">
    <property type="term" value="C:DNA polymerase III complex"/>
    <property type="evidence" value="ECO:0007669"/>
    <property type="project" value="InterPro"/>
</dbReference>
<accession>A0A833HPG4</accession>
<evidence type="ECO:0000256" key="3">
    <source>
        <dbReference type="ARBA" id="ARBA00022679"/>
    </source>
</evidence>
<feature type="domain" description="DNA polymerase III delta subunit-like C-terminal" evidence="10">
    <location>
        <begin position="223"/>
        <end position="342"/>
    </location>
</feature>
<comment type="similarity">
    <text evidence="7">Belongs to the DNA polymerase HolA subunit family.</text>
</comment>
<name>A0A833HPG4_9FIRM</name>
<reference evidence="11 12" key="1">
    <citation type="submission" date="2019-10" db="EMBL/GenBank/DDBJ databases">
        <title>Alkaliphilus serpentinus sp. nov. and Alkaliphilus pronyensis sp. nov., two novel anaerobic alkaliphilic species isolated from the serpentinized-hosted hydrothermal field of the Prony Bay (New Caledonia).</title>
        <authorList>
            <person name="Postec A."/>
        </authorList>
    </citation>
    <scope>NUCLEOTIDE SEQUENCE [LARGE SCALE GENOMIC DNA]</scope>
    <source>
        <strain evidence="11 12">LacT</strain>
    </source>
</reference>
<dbReference type="Gene3D" id="3.40.50.300">
    <property type="entry name" value="P-loop containing nucleotide triphosphate hydrolases"/>
    <property type="match status" value="1"/>
</dbReference>
<dbReference type="EMBL" id="WBZB01000016">
    <property type="protein sequence ID" value="KAB3530734.1"/>
    <property type="molecule type" value="Genomic_DNA"/>
</dbReference>
<dbReference type="InterPro" id="IPR010372">
    <property type="entry name" value="DNA_pol3_delta_N"/>
</dbReference>
<dbReference type="NCBIfam" id="TIGR01128">
    <property type="entry name" value="holA"/>
    <property type="match status" value="1"/>
</dbReference>
<dbReference type="InterPro" id="IPR008921">
    <property type="entry name" value="DNA_pol3_clamp-load_cplx_C"/>
</dbReference>
<dbReference type="EC" id="2.7.7.7" evidence="1"/>
<proteinExistence type="inferred from homology"/>
<evidence type="ECO:0000256" key="6">
    <source>
        <dbReference type="ARBA" id="ARBA00022932"/>
    </source>
</evidence>
<dbReference type="GO" id="GO:0003887">
    <property type="term" value="F:DNA-directed DNA polymerase activity"/>
    <property type="evidence" value="ECO:0007669"/>
    <property type="project" value="UniProtKB-KW"/>
</dbReference>
<sequence>MINYQDLLKQIKANSLGGLYLIYGEEPYLMEDSVKRIIKHLISPDFIELNYTNLIGKDISVSTLIDACETLPFMADKKLVMVKDFEVLQGKKKLSDEEEEELIKYLEGLPDTTCLVFYGLPSVDSRRKLVKAIGKYGEVVQINKLKDKELETWIIKYFQKRGKTLPQKDSMTLVSNLDYIGRNATQSLLDIENEMNKIIAYVGDKERIEMQDIEDISVFKHQSDIFKLLDAIGAKNLKEAMVGVTDILDGGETVFKLMATIVNQTKNILMVKLLMEEGYNSKMIATKIGIHPYVASKAATHSKGFTVSRLKELLNKALEMEYMIKSGKINDRLAFEILIMELCKG</sequence>
<dbReference type="GO" id="GO:0006261">
    <property type="term" value="P:DNA-templated DNA replication"/>
    <property type="evidence" value="ECO:0007669"/>
    <property type="project" value="TreeGrafter"/>
</dbReference>
<dbReference type="SUPFAM" id="SSF52540">
    <property type="entry name" value="P-loop containing nucleoside triphosphate hydrolases"/>
    <property type="match status" value="1"/>
</dbReference>
<organism evidence="11 12">
    <name type="scientific">Alkaliphilus serpentinus</name>
    <dbReference type="NCBI Taxonomy" id="1482731"/>
    <lineage>
        <taxon>Bacteria</taxon>
        <taxon>Bacillati</taxon>
        <taxon>Bacillota</taxon>
        <taxon>Clostridia</taxon>
        <taxon>Peptostreptococcales</taxon>
        <taxon>Natronincolaceae</taxon>
        <taxon>Alkaliphilus</taxon>
    </lineage>
</organism>
<dbReference type="InterPro" id="IPR048466">
    <property type="entry name" value="DNA_pol3_delta-like_C"/>
</dbReference>
<keyword evidence="4 11" id="KW-0548">Nucleotidyltransferase</keyword>
<keyword evidence="3 11" id="KW-0808">Transferase</keyword>
<feature type="domain" description="DNA polymerase III delta N-terminal" evidence="9">
    <location>
        <begin position="20"/>
        <end position="141"/>
    </location>
</feature>
<dbReference type="RefSeq" id="WP_151865546.1">
    <property type="nucleotide sequence ID" value="NZ_WBZB01000016.1"/>
</dbReference>
<evidence type="ECO:0000256" key="1">
    <source>
        <dbReference type="ARBA" id="ARBA00012417"/>
    </source>
</evidence>
<dbReference type="Pfam" id="PF06144">
    <property type="entry name" value="DNA_pol3_delta"/>
    <property type="match status" value="1"/>
</dbReference>
<keyword evidence="5" id="KW-0235">DNA replication</keyword>
<dbReference type="AlphaFoldDB" id="A0A833HPG4"/>
<evidence type="ECO:0000256" key="4">
    <source>
        <dbReference type="ARBA" id="ARBA00022695"/>
    </source>
</evidence>
<keyword evidence="6" id="KW-0239">DNA-directed DNA polymerase</keyword>
<dbReference type="SUPFAM" id="SSF48019">
    <property type="entry name" value="post-AAA+ oligomerization domain-like"/>
    <property type="match status" value="1"/>
</dbReference>
<dbReference type="PANTHER" id="PTHR34388">
    <property type="entry name" value="DNA POLYMERASE III SUBUNIT DELTA"/>
    <property type="match status" value="1"/>
</dbReference>
<dbReference type="Pfam" id="PF21694">
    <property type="entry name" value="DNA_pol3_delta_C"/>
    <property type="match status" value="1"/>
</dbReference>
<dbReference type="InterPro" id="IPR027417">
    <property type="entry name" value="P-loop_NTPase"/>
</dbReference>
<evidence type="ECO:0000256" key="8">
    <source>
        <dbReference type="ARBA" id="ARBA00049244"/>
    </source>
</evidence>
<protein>
    <recommendedName>
        <fullName evidence="2">DNA polymerase III subunit delta</fullName>
        <ecNumber evidence="1">2.7.7.7</ecNumber>
    </recommendedName>
</protein>
<evidence type="ECO:0000256" key="7">
    <source>
        <dbReference type="ARBA" id="ARBA00034754"/>
    </source>
</evidence>
<dbReference type="PANTHER" id="PTHR34388:SF1">
    <property type="entry name" value="DNA POLYMERASE III SUBUNIT DELTA"/>
    <property type="match status" value="1"/>
</dbReference>
<evidence type="ECO:0000259" key="10">
    <source>
        <dbReference type="Pfam" id="PF21694"/>
    </source>
</evidence>
<evidence type="ECO:0000259" key="9">
    <source>
        <dbReference type="Pfam" id="PF06144"/>
    </source>
</evidence>
<dbReference type="Gene3D" id="1.10.8.60">
    <property type="match status" value="1"/>
</dbReference>
<dbReference type="InterPro" id="IPR005790">
    <property type="entry name" value="DNA_polIII_delta"/>
</dbReference>
<dbReference type="Proteomes" id="UP000465601">
    <property type="component" value="Unassembled WGS sequence"/>
</dbReference>
<gene>
    <name evidence="11" type="primary">holA</name>
    <name evidence="11" type="ORF">F8153_06390</name>
</gene>
<dbReference type="OrthoDB" id="9775929at2"/>
<comment type="catalytic activity">
    <reaction evidence="8">
        <text>DNA(n) + a 2'-deoxyribonucleoside 5'-triphosphate = DNA(n+1) + diphosphate</text>
        <dbReference type="Rhea" id="RHEA:22508"/>
        <dbReference type="Rhea" id="RHEA-COMP:17339"/>
        <dbReference type="Rhea" id="RHEA-COMP:17340"/>
        <dbReference type="ChEBI" id="CHEBI:33019"/>
        <dbReference type="ChEBI" id="CHEBI:61560"/>
        <dbReference type="ChEBI" id="CHEBI:173112"/>
        <dbReference type="EC" id="2.7.7.7"/>
    </reaction>
</comment>